<dbReference type="OrthoDB" id="289070at2"/>
<evidence type="ECO:0000313" key="3">
    <source>
        <dbReference type="Proteomes" id="UP000280296"/>
    </source>
</evidence>
<feature type="region of interest" description="Disordered" evidence="1">
    <location>
        <begin position="80"/>
        <end position="105"/>
    </location>
</feature>
<reference evidence="2 3" key="2">
    <citation type="submission" date="2019-01" db="EMBL/GenBank/DDBJ databases">
        <title>Tautonia sociabilis, a novel thermotolerant planctomycete of Isosphaeraceae family, isolated from a 4000 m deep subterranean habitat.</title>
        <authorList>
            <person name="Kovaleva O.L."/>
            <person name="Elcheninov A.G."/>
            <person name="Van Heerden E."/>
            <person name="Toshchakov S.V."/>
            <person name="Novikov A."/>
            <person name="Bonch-Osmolovskaya E.A."/>
            <person name="Kublanov I.V."/>
        </authorList>
    </citation>
    <scope>NUCLEOTIDE SEQUENCE [LARGE SCALE GENOMIC DNA]</scope>
    <source>
        <strain evidence="2 3">GM2012</strain>
    </source>
</reference>
<keyword evidence="3" id="KW-1185">Reference proteome</keyword>
<evidence type="ECO:0000256" key="1">
    <source>
        <dbReference type="SAM" id="MobiDB-lite"/>
    </source>
</evidence>
<dbReference type="EMBL" id="RYZH01000006">
    <property type="protein sequence ID" value="RUL88916.1"/>
    <property type="molecule type" value="Genomic_DNA"/>
</dbReference>
<dbReference type="RefSeq" id="WP_126724167.1">
    <property type="nucleotide sequence ID" value="NZ_RYZH01000006.1"/>
</dbReference>
<dbReference type="Proteomes" id="UP000280296">
    <property type="component" value="Unassembled WGS sequence"/>
</dbReference>
<sequence>MSRTVLTTMPGSAPYRRLQVSLEQDGDGKLLICLAEQDYAEGIGWFTQRSLALDPRQWARLQAALGSAEAREAIVPAAEERPATLPFPGPKPPHRFRLAAGDGSE</sequence>
<dbReference type="AlphaFoldDB" id="A0A432MP80"/>
<comment type="caution">
    <text evidence="2">The sequence shown here is derived from an EMBL/GenBank/DDBJ whole genome shotgun (WGS) entry which is preliminary data.</text>
</comment>
<organism evidence="2 3">
    <name type="scientific">Tautonia sociabilis</name>
    <dbReference type="NCBI Taxonomy" id="2080755"/>
    <lineage>
        <taxon>Bacteria</taxon>
        <taxon>Pseudomonadati</taxon>
        <taxon>Planctomycetota</taxon>
        <taxon>Planctomycetia</taxon>
        <taxon>Isosphaerales</taxon>
        <taxon>Isosphaeraceae</taxon>
        <taxon>Tautonia</taxon>
    </lineage>
</organism>
<name>A0A432MP80_9BACT</name>
<gene>
    <name evidence="2" type="ORF">TsocGM_04785</name>
</gene>
<proteinExistence type="predicted"/>
<protein>
    <submittedName>
        <fullName evidence="2">Uncharacterized protein</fullName>
    </submittedName>
</protein>
<reference evidence="2 3" key="1">
    <citation type="submission" date="2018-12" db="EMBL/GenBank/DDBJ databases">
        <authorList>
            <person name="Toschakov S.V."/>
        </authorList>
    </citation>
    <scope>NUCLEOTIDE SEQUENCE [LARGE SCALE GENOMIC DNA]</scope>
    <source>
        <strain evidence="2 3">GM2012</strain>
    </source>
</reference>
<evidence type="ECO:0000313" key="2">
    <source>
        <dbReference type="EMBL" id="RUL88916.1"/>
    </source>
</evidence>
<accession>A0A432MP80</accession>